<dbReference type="OrthoDB" id="9775180at2"/>
<dbReference type="PROSITE" id="PS51202">
    <property type="entry name" value="RCK_C"/>
    <property type="match status" value="1"/>
</dbReference>
<dbReference type="PROSITE" id="PS51201">
    <property type="entry name" value="RCK_N"/>
    <property type="match status" value="1"/>
</dbReference>
<proteinExistence type="predicted"/>
<sequence>MNIVMVGGRKKIDFLAKSLLAKKHNITIIHDNESYCKYLSRTHDAPVICGDGSKSYILEDANIQGADIVIALTPKDADNLVICQLAKKVYGVKRVFATVSNPKNVEVFKKLGINSAISSTYIMAGIIEQMAAIDEIYDFMPIEQGQIVMMEIVVRDHYPVCGKTLAEIDIPEQAIIGCIIRGVSSIIPKGKTIIQADDKLIILSPPQAQREMVKLIVGRDI</sequence>
<name>A0A4Z0QYK9_9FIRM</name>
<gene>
    <name evidence="5" type="ORF">E4K67_27035</name>
</gene>
<dbReference type="Proteomes" id="UP000298460">
    <property type="component" value="Unassembled WGS sequence"/>
</dbReference>
<dbReference type="Pfam" id="PF02080">
    <property type="entry name" value="TrkA_C"/>
    <property type="match status" value="1"/>
</dbReference>
<dbReference type="InterPro" id="IPR036721">
    <property type="entry name" value="RCK_C_sf"/>
</dbReference>
<accession>A0A4Z0QYK9</accession>
<evidence type="ECO:0000256" key="1">
    <source>
        <dbReference type="ARBA" id="ARBA00022448"/>
    </source>
</evidence>
<evidence type="ECO:0000313" key="5">
    <source>
        <dbReference type="EMBL" id="TGE35145.1"/>
    </source>
</evidence>
<evidence type="ECO:0000313" key="6">
    <source>
        <dbReference type="Proteomes" id="UP000298460"/>
    </source>
</evidence>
<protein>
    <submittedName>
        <fullName evidence="5">TrkA family potassium uptake protein</fullName>
    </submittedName>
</protein>
<reference evidence="5 6" key="1">
    <citation type="submission" date="2019-03" db="EMBL/GenBank/DDBJ databases">
        <title>Draft Genome Sequence of Desulfosporosinus fructosivorans Strain 63.6F, Isolated from Marine Sediment in the Baltic Sea.</title>
        <authorList>
            <person name="Hausmann B."/>
            <person name="Vandieken V."/>
            <person name="Pjevac P."/>
            <person name="Schreck K."/>
            <person name="Herbold C.W."/>
            <person name="Loy A."/>
        </authorList>
    </citation>
    <scope>NUCLEOTIDE SEQUENCE [LARGE SCALE GENOMIC DNA]</scope>
    <source>
        <strain evidence="5 6">63.6F</strain>
    </source>
</reference>
<dbReference type="GO" id="GO:0006813">
    <property type="term" value="P:potassium ion transport"/>
    <property type="evidence" value="ECO:0007669"/>
    <property type="project" value="InterPro"/>
</dbReference>
<dbReference type="EMBL" id="SPQQ01000019">
    <property type="protein sequence ID" value="TGE35145.1"/>
    <property type="molecule type" value="Genomic_DNA"/>
</dbReference>
<organism evidence="5 6">
    <name type="scientific">Desulfosporosinus fructosivorans</name>
    <dbReference type="NCBI Taxonomy" id="2018669"/>
    <lineage>
        <taxon>Bacteria</taxon>
        <taxon>Bacillati</taxon>
        <taxon>Bacillota</taxon>
        <taxon>Clostridia</taxon>
        <taxon>Eubacteriales</taxon>
        <taxon>Desulfitobacteriaceae</taxon>
        <taxon>Desulfosporosinus</taxon>
    </lineage>
</organism>
<comment type="caution">
    <text evidence="5">The sequence shown here is derived from an EMBL/GenBank/DDBJ whole genome shotgun (WGS) entry which is preliminary data.</text>
</comment>
<feature type="domain" description="RCK C-terminal" evidence="4">
    <location>
        <begin position="137"/>
        <end position="218"/>
    </location>
</feature>
<dbReference type="RefSeq" id="WP_135552476.1">
    <property type="nucleotide sequence ID" value="NZ_SPQQ01000019.1"/>
</dbReference>
<dbReference type="Gene3D" id="3.30.70.1450">
    <property type="entry name" value="Regulator of K+ conductance, C-terminal domain"/>
    <property type="match status" value="1"/>
</dbReference>
<dbReference type="Gene3D" id="3.40.50.720">
    <property type="entry name" value="NAD(P)-binding Rossmann-like Domain"/>
    <property type="match status" value="1"/>
</dbReference>
<dbReference type="PANTHER" id="PTHR43833:SF5">
    <property type="entry name" value="TRK SYSTEM POTASSIUM UPTAKE PROTEIN TRKA"/>
    <property type="match status" value="1"/>
</dbReference>
<dbReference type="PANTHER" id="PTHR43833">
    <property type="entry name" value="POTASSIUM CHANNEL PROTEIN 2-RELATED-RELATED"/>
    <property type="match status" value="1"/>
</dbReference>
<dbReference type="InterPro" id="IPR050721">
    <property type="entry name" value="Trk_Ktr_HKT_K-transport"/>
</dbReference>
<keyword evidence="1" id="KW-0813">Transport</keyword>
<dbReference type="SUPFAM" id="SSF51735">
    <property type="entry name" value="NAD(P)-binding Rossmann-fold domains"/>
    <property type="match status" value="1"/>
</dbReference>
<keyword evidence="2" id="KW-0406">Ion transport</keyword>
<evidence type="ECO:0000259" key="3">
    <source>
        <dbReference type="PROSITE" id="PS51201"/>
    </source>
</evidence>
<dbReference type="InterPro" id="IPR006037">
    <property type="entry name" value="RCK_C"/>
</dbReference>
<dbReference type="Pfam" id="PF02254">
    <property type="entry name" value="TrkA_N"/>
    <property type="match status" value="1"/>
</dbReference>
<dbReference type="InterPro" id="IPR036291">
    <property type="entry name" value="NAD(P)-bd_dom_sf"/>
</dbReference>
<dbReference type="SUPFAM" id="SSF116726">
    <property type="entry name" value="TrkA C-terminal domain-like"/>
    <property type="match status" value="1"/>
</dbReference>
<keyword evidence="6" id="KW-1185">Reference proteome</keyword>
<evidence type="ECO:0000259" key="4">
    <source>
        <dbReference type="PROSITE" id="PS51202"/>
    </source>
</evidence>
<feature type="domain" description="RCK N-terminal" evidence="3">
    <location>
        <begin position="1"/>
        <end position="118"/>
    </location>
</feature>
<dbReference type="AlphaFoldDB" id="A0A4Z0QYK9"/>
<dbReference type="GO" id="GO:0008324">
    <property type="term" value="F:monoatomic cation transmembrane transporter activity"/>
    <property type="evidence" value="ECO:0007669"/>
    <property type="project" value="InterPro"/>
</dbReference>
<evidence type="ECO:0000256" key="2">
    <source>
        <dbReference type="ARBA" id="ARBA00023065"/>
    </source>
</evidence>
<dbReference type="InterPro" id="IPR003148">
    <property type="entry name" value="RCK_N"/>
</dbReference>